<dbReference type="Proteomes" id="UP000288725">
    <property type="component" value="Chromosome 8"/>
</dbReference>
<feature type="compositionally biased region" description="Basic residues" evidence="1">
    <location>
        <begin position="230"/>
        <end position="239"/>
    </location>
</feature>
<feature type="compositionally biased region" description="Basic residues" evidence="1">
    <location>
        <begin position="284"/>
        <end position="306"/>
    </location>
</feature>
<dbReference type="AlphaFoldDB" id="A0A444S8A8"/>
<accession>A0A444S8A8</accession>
<feature type="region of interest" description="Disordered" evidence="1">
    <location>
        <begin position="203"/>
        <end position="311"/>
    </location>
</feature>
<dbReference type="PANTHER" id="PTHR42103">
    <property type="entry name" value="ALPHA/BETA-HYDROLASES SUPERFAMILY PROTEIN"/>
    <property type="match status" value="1"/>
</dbReference>
<dbReference type="InterPro" id="IPR029058">
    <property type="entry name" value="AB_hydrolase_fold"/>
</dbReference>
<dbReference type="EMBL" id="RSDZ01000012">
    <property type="protein sequence ID" value="RXG49631.1"/>
    <property type="molecule type" value="Genomic_DNA"/>
</dbReference>
<feature type="compositionally biased region" description="Basic residues" evidence="1">
    <location>
        <begin position="257"/>
        <end position="268"/>
    </location>
</feature>
<reference evidence="2 3" key="1">
    <citation type="submission" date="2018-12" db="EMBL/GenBank/DDBJ databases">
        <title>Genome of Verticillium dahliae isolate Getta Getta.</title>
        <authorList>
            <person name="Gardiner D.M."/>
        </authorList>
    </citation>
    <scope>NUCLEOTIDE SEQUENCE [LARGE SCALE GENOMIC DNA]</scope>
    <source>
        <strain evidence="2 3">Getta Getta</strain>
    </source>
</reference>
<gene>
    <name evidence="2" type="ORF">VDGE_06759</name>
</gene>
<proteinExistence type="predicted"/>
<feature type="compositionally biased region" description="Basic and acidic residues" evidence="1">
    <location>
        <begin position="240"/>
        <end position="250"/>
    </location>
</feature>
<name>A0A444S8A8_VERDA</name>
<protein>
    <recommendedName>
        <fullName evidence="4">Prolyl oligopeptidase</fullName>
    </recommendedName>
</protein>
<evidence type="ECO:0008006" key="4">
    <source>
        <dbReference type="Google" id="ProtNLM"/>
    </source>
</evidence>
<organism evidence="2 3">
    <name type="scientific">Verticillium dahliae</name>
    <name type="common">Verticillium wilt</name>
    <dbReference type="NCBI Taxonomy" id="27337"/>
    <lineage>
        <taxon>Eukaryota</taxon>
        <taxon>Fungi</taxon>
        <taxon>Dikarya</taxon>
        <taxon>Ascomycota</taxon>
        <taxon>Pezizomycotina</taxon>
        <taxon>Sordariomycetes</taxon>
        <taxon>Hypocreomycetidae</taxon>
        <taxon>Glomerellales</taxon>
        <taxon>Plectosphaerellaceae</taxon>
        <taxon>Verticillium</taxon>
    </lineage>
</organism>
<dbReference type="SUPFAM" id="SSF53474">
    <property type="entry name" value="alpha/beta-Hydrolases"/>
    <property type="match status" value="1"/>
</dbReference>
<dbReference type="PANTHER" id="PTHR42103:SF2">
    <property type="entry name" value="AB HYDROLASE-1 DOMAIN-CONTAINING PROTEIN"/>
    <property type="match status" value="1"/>
</dbReference>
<comment type="caution">
    <text evidence="2">The sequence shown here is derived from an EMBL/GenBank/DDBJ whole genome shotgun (WGS) entry which is preliminary data.</text>
</comment>
<evidence type="ECO:0000313" key="3">
    <source>
        <dbReference type="Proteomes" id="UP000288725"/>
    </source>
</evidence>
<sequence>MLPEPTLNFTLPSIHDDTVLDCRVYHSHALSPVPNAPPWRRHAAIVAHPYAPMGGSYDDPIVDSVAEALLRAGYLVGTFNFRGAGHSAGRTSWTAKAERNDYMSFIGFMVHYIHFLDPYRPAPDASSPPTSSPAPDLGSRDERDQPILLAAGYSYGAMVTSQLPPLPQILSRFAAPPAISAAADIRLRAEHLAAQQNSFLADARASRNAMTPTRRALRVGGDEGDQRRSGEHHRRSHSPHHTEDKLRRGVSELLAKTRARRSRSHSRQRSAEAAAVGSDEAGSPKKHHAGRDHGHQHGHSHSHSHSHSSDEQAVLLPRIADLTSVRPAYALVSPLQGIANHLTTMSFVPPWARHRGHESASPSPAGDVNWIEDAGEAAEAKLATCPTLAVFGDRDGFVAVGKLRAWGARLEARPGSKFRGVEVTGAGHTWQEEGTLSALVGAVDEFARGLLKAA</sequence>
<dbReference type="Gene3D" id="3.40.50.1820">
    <property type="entry name" value="alpha/beta hydrolase"/>
    <property type="match status" value="2"/>
</dbReference>
<evidence type="ECO:0000256" key="1">
    <source>
        <dbReference type="SAM" id="MobiDB-lite"/>
    </source>
</evidence>
<evidence type="ECO:0000313" key="2">
    <source>
        <dbReference type="EMBL" id="RXG49631.1"/>
    </source>
</evidence>
<feature type="compositionally biased region" description="Basic and acidic residues" evidence="1">
    <location>
        <begin position="220"/>
        <end position="229"/>
    </location>
</feature>